<organism evidence="1 2">
    <name type="scientific">Staphylococcus lloydii</name>
    <dbReference type="NCBI Taxonomy" id="2781774"/>
    <lineage>
        <taxon>Bacteria</taxon>
        <taxon>Bacillati</taxon>
        <taxon>Bacillota</taxon>
        <taxon>Bacilli</taxon>
        <taxon>Bacillales</taxon>
        <taxon>Staphylococcaceae</taxon>
        <taxon>Staphylococcus</taxon>
    </lineage>
</organism>
<dbReference type="SUPFAM" id="SSF53474">
    <property type="entry name" value="alpha/beta-Hydrolases"/>
    <property type="match status" value="1"/>
</dbReference>
<keyword evidence="2" id="KW-1185">Reference proteome</keyword>
<dbReference type="InterPro" id="IPR029058">
    <property type="entry name" value="AB_hydrolase_fold"/>
</dbReference>
<dbReference type="Gene3D" id="3.40.50.1820">
    <property type="entry name" value="alpha/beta hydrolase"/>
    <property type="match status" value="1"/>
</dbReference>
<reference evidence="1 2" key="1">
    <citation type="submission" date="2020-10" db="EMBL/GenBank/DDBJ databases">
        <title>Closed genome sequences of Staphylococcus lloydii sp. nov. and Staphylococcus durrellii sp. nov. Isolated from Captive Fruit Bats (Pteropus livingstonii).</title>
        <authorList>
            <person name="Fountain K."/>
        </authorList>
    </citation>
    <scope>NUCLEOTIDE SEQUENCE [LARGE SCALE GENOMIC DNA]</scope>
    <source>
        <strain evidence="1 2">23_2_7_LY</strain>
    </source>
</reference>
<evidence type="ECO:0000313" key="2">
    <source>
        <dbReference type="Proteomes" id="UP000594455"/>
    </source>
</evidence>
<protein>
    <recommendedName>
        <fullName evidence="3">Alpha/beta hydrolase</fullName>
    </recommendedName>
</protein>
<dbReference type="KEGG" id="sllo:ISP08_06685"/>
<dbReference type="AlphaFoldDB" id="A0A7T1AXQ8"/>
<evidence type="ECO:0008006" key="3">
    <source>
        <dbReference type="Google" id="ProtNLM"/>
    </source>
</evidence>
<sequence length="265" mass="30113">MKKLAIVILIAMSMGIATVISFLIEKRFPLTNFASHNNTRYFEASNGLYGYYHLYQAKHPKGVLLWLHGDGAFEFKHPNSKRYLGGALGIKEVARQHNLTLVVPKTPSKKDETWWTNGAQNSIYLTELIKSIPTHQHLWISGFSGGAEMTTYWLLEKLPSMDVTSGGSIIFSGGGSPKIKGVSRTLPKEKYIKQPYPLTWLVGEYDDGVTSSDNFNSLKLSKEGYEFYRQQGWDSKRYIIPKFHHVLTKNNRGVYGQLLQNYLNE</sequence>
<dbReference type="Proteomes" id="UP000594455">
    <property type="component" value="Chromosome"/>
</dbReference>
<name>A0A7T1AXQ8_9STAP</name>
<proteinExistence type="predicted"/>
<accession>A0A7T1AXQ8</accession>
<dbReference type="EMBL" id="CP064056">
    <property type="protein sequence ID" value="QPM74038.1"/>
    <property type="molecule type" value="Genomic_DNA"/>
</dbReference>
<dbReference type="RefSeq" id="WP_195718113.1">
    <property type="nucleotide sequence ID" value="NZ_CP064056.1"/>
</dbReference>
<gene>
    <name evidence="1" type="ORF">ISP08_06685</name>
</gene>
<evidence type="ECO:0000313" key="1">
    <source>
        <dbReference type="EMBL" id="QPM74038.1"/>
    </source>
</evidence>